<evidence type="ECO:0000259" key="8">
    <source>
        <dbReference type="PROSITE" id="PS00624"/>
    </source>
</evidence>
<keyword evidence="9" id="KW-0614">Plasmid</keyword>
<evidence type="ECO:0000256" key="4">
    <source>
        <dbReference type="ARBA" id="ARBA00022827"/>
    </source>
</evidence>
<dbReference type="PANTHER" id="PTHR11552">
    <property type="entry name" value="GLUCOSE-METHANOL-CHOLINE GMC OXIDOREDUCTASE"/>
    <property type="match status" value="1"/>
</dbReference>
<dbReference type="PROSITE" id="PS00623">
    <property type="entry name" value="GMC_OXRED_1"/>
    <property type="match status" value="1"/>
</dbReference>
<geneLocation type="plasmid" evidence="9">
    <name>unnamed1</name>
</geneLocation>
<sequence length="512" mass="53914">MTEFDFIVVGAGAAGCVLANRLVTMGNARVALLEAGPVDSIPAIHATDIGSMTSMWGPGEQNWAFQTAPQTGMHGRRVDIAQGRGLGGGTAINAMMYVRGNARDFDRWAEMGATGWSYRDVLPYFKRSESFDGGDDAYRGRSGGLQVIDMPVTSAASAAFLQAARSTGLSTAAEDFNGAQQEDNAFLYQSTRADPGSRCSTATAFLDPLRGDPRLTVLTGSLATRVLIEDGCAVGLEYVCNSVTTSIRATREVILCAGAFLSPQLLMLSGIGPAETLRTHGIALVADVPGVGQNLHDHLLLPVAYRATADQDPPQLLSEAGLFTYSGVFDRETNSPDLQFFFGPIQYADPEYVDGGPGFTLVPILAQPRSRGSVTLASADPLTKPLVDPAYLSDPADVEVLVRGVKLARRLAQDAAFTVLRDRELAPGADIASDEALAAYVRASASTVWHPVGTCRMGAADDPTAVVDPSLRVRGVTGLRVADASVMPMITAGNTNAATIMIGDKAADLILL</sequence>
<feature type="binding site" evidence="5">
    <location>
        <begin position="449"/>
        <end position="450"/>
    </location>
    <ligand>
        <name>FAD</name>
        <dbReference type="ChEBI" id="CHEBI:57692"/>
    </ligand>
</feature>
<dbReference type="PIRSF" id="PIRSF000137">
    <property type="entry name" value="Alcohol_oxidase"/>
    <property type="match status" value="1"/>
</dbReference>
<dbReference type="EMBL" id="CP028919">
    <property type="protein sequence ID" value="AWB50678.1"/>
    <property type="molecule type" value="Genomic_DNA"/>
</dbReference>
<dbReference type="Gene3D" id="3.50.50.60">
    <property type="entry name" value="FAD/NAD(P)-binding domain"/>
    <property type="match status" value="1"/>
</dbReference>
<comment type="cofactor">
    <cofactor evidence="1 5">
        <name>FAD</name>
        <dbReference type="ChEBI" id="CHEBI:57692"/>
    </cofactor>
</comment>
<organism evidence="9 10">
    <name type="scientific">Paragemmobacter aquarius</name>
    <dbReference type="NCBI Taxonomy" id="2169400"/>
    <lineage>
        <taxon>Bacteria</taxon>
        <taxon>Pseudomonadati</taxon>
        <taxon>Pseudomonadota</taxon>
        <taxon>Alphaproteobacteria</taxon>
        <taxon>Rhodobacterales</taxon>
        <taxon>Paracoccaceae</taxon>
        <taxon>Paragemmobacter</taxon>
    </lineage>
</organism>
<dbReference type="SUPFAM" id="SSF51905">
    <property type="entry name" value="FAD/NAD(P)-binding domain"/>
    <property type="match status" value="1"/>
</dbReference>
<evidence type="ECO:0000256" key="2">
    <source>
        <dbReference type="ARBA" id="ARBA00010790"/>
    </source>
</evidence>
<dbReference type="Gene3D" id="3.30.410.40">
    <property type="match status" value="1"/>
</dbReference>
<keyword evidence="4 5" id="KW-0274">FAD</keyword>
<evidence type="ECO:0000313" key="9">
    <source>
        <dbReference type="EMBL" id="AWB50678.1"/>
    </source>
</evidence>
<keyword evidence="10" id="KW-1185">Reference proteome</keyword>
<dbReference type="SUPFAM" id="SSF54373">
    <property type="entry name" value="FAD-linked reductases, C-terminal domain"/>
    <property type="match status" value="1"/>
</dbReference>
<dbReference type="InterPro" id="IPR012132">
    <property type="entry name" value="GMC_OxRdtase"/>
</dbReference>
<dbReference type="KEGG" id="geh:HYN69_19030"/>
<comment type="similarity">
    <text evidence="2 6">Belongs to the GMC oxidoreductase family.</text>
</comment>
<dbReference type="AlphaFoldDB" id="A0A2S0US85"/>
<name>A0A2S0US85_9RHOB</name>
<dbReference type="PANTHER" id="PTHR11552:SF147">
    <property type="entry name" value="CHOLINE DEHYDROGENASE, MITOCHONDRIAL"/>
    <property type="match status" value="1"/>
</dbReference>
<dbReference type="InterPro" id="IPR007867">
    <property type="entry name" value="GMC_OxRtase_C"/>
</dbReference>
<keyword evidence="3 6" id="KW-0285">Flavoprotein</keyword>
<evidence type="ECO:0000256" key="6">
    <source>
        <dbReference type="RuleBase" id="RU003968"/>
    </source>
</evidence>
<evidence type="ECO:0000313" key="10">
    <source>
        <dbReference type="Proteomes" id="UP000244496"/>
    </source>
</evidence>
<proteinExistence type="inferred from homology"/>
<protein>
    <submittedName>
        <fullName evidence="9">Choline dehydrogenase</fullName>
    </submittedName>
</protein>
<evidence type="ECO:0000256" key="3">
    <source>
        <dbReference type="ARBA" id="ARBA00022630"/>
    </source>
</evidence>
<dbReference type="InterPro" id="IPR000172">
    <property type="entry name" value="GMC_OxRdtase_N"/>
</dbReference>
<dbReference type="RefSeq" id="WP_108437483.1">
    <property type="nucleotide sequence ID" value="NZ_CP028919.1"/>
</dbReference>
<feature type="domain" description="Glucose-methanol-choline oxidoreductase N-terminal" evidence="7">
    <location>
        <begin position="83"/>
        <end position="106"/>
    </location>
</feature>
<dbReference type="GO" id="GO:0050660">
    <property type="term" value="F:flavin adenine dinucleotide binding"/>
    <property type="evidence" value="ECO:0007669"/>
    <property type="project" value="InterPro"/>
</dbReference>
<reference evidence="9 10" key="1">
    <citation type="submission" date="2018-04" db="EMBL/GenBank/DDBJ databases">
        <title>Genome sequencing of Gemmobacter.</title>
        <authorList>
            <person name="Yi H."/>
            <person name="Baek M.-G."/>
        </authorList>
    </citation>
    <scope>NUCLEOTIDE SEQUENCE [LARGE SCALE GENOMIC DNA]</scope>
    <source>
        <strain evidence="9 10">HYN0069</strain>
        <plasmid evidence="10">Plasmid unnamed1</plasmid>
    </source>
</reference>
<gene>
    <name evidence="9" type="ORF">HYN69_19030</name>
</gene>
<evidence type="ECO:0000256" key="1">
    <source>
        <dbReference type="ARBA" id="ARBA00001974"/>
    </source>
</evidence>
<evidence type="ECO:0000256" key="5">
    <source>
        <dbReference type="PIRSR" id="PIRSR000137-2"/>
    </source>
</evidence>
<feature type="domain" description="Glucose-methanol-choline oxidoreductase N-terminal" evidence="8">
    <location>
        <begin position="258"/>
        <end position="272"/>
    </location>
</feature>
<dbReference type="OrthoDB" id="9785276at2"/>
<dbReference type="PROSITE" id="PS00624">
    <property type="entry name" value="GMC_OXRED_2"/>
    <property type="match status" value="1"/>
</dbReference>
<accession>A0A2S0US85</accession>
<dbReference type="Proteomes" id="UP000244496">
    <property type="component" value="Plasmid unnamed1"/>
</dbReference>
<dbReference type="GO" id="GO:0016614">
    <property type="term" value="F:oxidoreductase activity, acting on CH-OH group of donors"/>
    <property type="evidence" value="ECO:0007669"/>
    <property type="project" value="InterPro"/>
</dbReference>
<dbReference type="Pfam" id="PF05199">
    <property type="entry name" value="GMC_oxred_C"/>
    <property type="match status" value="1"/>
</dbReference>
<dbReference type="InterPro" id="IPR036188">
    <property type="entry name" value="FAD/NAD-bd_sf"/>
</dbReference>
<evidence type="ECO:0000259" key="7">
    <source>
        <dbReference type="PROSITE" id="PS00623"/>
    </source>
</evidence>
<dbReference type="Pfam" id="PF00732">
    <property type="entry name" value="GMC_oxred_N"/>
    <property type="match status" value="1"/>
</dbReference>